<dbReference type="InterPro" id="IPR004692">
    <property type="entry name" value="SecG"/>
</dbReference>
<feature type="transmembrane region" description="Helical" evidence="9">
    <location>
        <begin position="55"/>
        <end position="75"/>
    </location>
</feature>
<evidence type="ECO:0000313" key="11">
    <source>
        <dbReference type="Proteomes" id="UP000179003"/>
    </source>
</evidence>
<sequence>MENLANILPYIQIVLSLLLVASILLQQTGNDLGGAFGGGDNFSGGHTRRGFEKTLFNITIFIAILFVASAFIALII</sequence>
<proteinExistence type="inferred from homology"/>
<evidence type="ECO:0000256" key="3">
    <source>
        <dbReference type="ARBA" id="ARBA00022448"/>
    </source>
</evidence>
<keyword evidence="7 9" id="KW-0811">Translocation</keyword>
<dbReference type="Pfam" id="PF03840">
    <property type="entry name" value="SecG"/>
    <property type="match status" value="1"/>
</dbReference>
<keyword evidence="4 9" id="KW-0812">Transmembrane</keyword>
<dbReference type="GO" id="GO:0015450">
    <property type="term" value="F:protein-transporting ATPase activity"/>
    <property type="evidence" value="ECO:0007669"/>
    <property type="project" value="UniProtKB-UniRule"/>
</dbReference>
<evidence type="ECO:0000313" key="10">
    <source>
        <dbReference type="EMBL" id="OGD67491.1"/>
    </source>
</evidence>
<name>A0A1F5EJC0_9BACT</name>
<keyword evidence="5 9" id="KW-0653">Protein transport</keyword>
<evidence type="ECO:0000256" key="9">
    <source>
        <dbReference type="RuleBase" id="RU365087"/>
    </source>
</evidence>
<dbReference type="STRING" id="1797582.A2442_03235"/>
<dbReference type="AlphaFoldDB" id="A0A1F5EJC0"/>
<evidence type="ECO:0000256" key="6">
    <source>
        <dbReference type="ARBA" id="ARBA00022989"/>
    </source>
</evidence>
<dbReference type="Proteomes" id="UP000179003">
    <property type="component" value="Unassembled WGS sequence"/>
</dbReference>
<evidence type="ECO:0000256" key="5">
    <source>
        <dbReference type="ARBA" id="ARBA00022927"/>
    </source>
</evidence>
<feature type="transmembrane region" description="Helical" evidence="9">
    <location>
        <begin position="7"/>
        <end position="25"/>
    </location>
</feature>
<evidence type="ECO:0000256" key="2">
    <source>
        <dbReference type="ARBA" id="ARBA00008445"/>
    </source>
</evidence>
<comment type="caution">
    <text evidence="10">The sequence shown here is derived from an EMBL/GenBank/DDBJ whole genome shotgun (WGS) entry which is preliminary data.</text>
</comment>
<dbReference type="EMBL" id="MFAE01000005">
    <property type="protein sequence ID" value="OGD67491.1"/>
    <property type="molecule type" value="Genomic_DNA"/>
</dbReference>
<reference evidence="10 11" key="1">
    <citation type="journal article" date="2016" name="Nat. Commun.">
        <title>Thousands of microbial genomes shed light on interconnected biogeochemical processes in an aquifer system.</title>
        <authorList>
            <person name="Anantharaman K."/>
            <person name="Brown C.T."/>
            <person name="Hug L.A."/>
            <person name="Sharon I."/>
            <person name="Castelle C.J."/>
            <person name="Probst A.J."/>
            <person name="Thomas B.C."/>
            <person name="Singh A."/>
            <person name="Wilkins M.J."/>
            <person name="Karaoz U."/>
            <person name="Brodie E.L."/>
            <person name="Williams K.H."/>
            <person name="Hubbard S.S."/>
            <person name="Banfield J.F."/>
        </authorList>
    </citation>
    <scope>NUCLEOTIDE SEQUENCE [LARGE SCALE GENOMIC DNA]</scope>
</reference>
<dbReference type="NCBIfam" id="TIGR00810">
    <property type="entry name" value="secG"/>
    <property type="match status" value="1"/>
</dbReference>
<gene>
    <name evidence="10" type="ORF">A2442_03235</name>
</gene>
<keyword evidence="6 9" id="KW-1133">Transmembrane helix</keyword>
<protein>
    <recommendedName>
        <fullName evidence="9">Protein-export membrane protein SecG</fullName>
    </recommendedName>
</protein>
<dbReference type="GO" id="GO:0009306">
    <property type="term" value="P:protein secretion"/>
    <property type="evidence" value="ECO:0007669"/>
    <property type="project" value="UniProtKB-UniRule"/>
</dbReference>
<evidence type="ECO:0000256" key="1">
    <source>
        <dbReference type="ARBA" id="ARBA00004141"/>
    </source>
</evidence>
<comment type="similarity">
    <text evidence="2 9">Belongs to the SecG family.</text>
</comment>
<organism evidence="10 11">
    <name type="scientific">Candidatus Campbellbacteria bacterium RIFOXYC2_FULL_35_25</name>
    <dbReference type="NCBI Taxonomy" id="1797582"/>
    <lineage>
        <taxon>Bacteria</taxon>
        <taxon>Candidatus Campbelliibacteriota</taxon>
    </lineage>
</organism>
<evidence type="ECO:0000256" key="8">
    <source>
        <dbReference type="ARBA" id="ARBA00023136"/>
    </source>
</evidence>
<keyword evidence="8 9" id="KW-0472">Membrane</keyword>
<evidence type="ECO:0000256" key="7">
    <source>
        <dbReference type="ARBA" id="ARBA00023010"/>
    </source>
</evidence>
<keyword evidence="9" id="KW-1003">Cell membrane</keyword>
<dbReference type="GO" id="GO:0005886">
    <property type="term" value="C:plasma membrane"/>
    <property type="evidence" value="ECO:0007669"/>
    <property type="project" value="UniProtKB-SubCell"/>
</dbReference>
<accession>A0A1F5EJC0</accession>
<evidence type="ECO:0000256" key="4">
    <source>
        <dbReference type="ARBA" id="ARBA00022692"/>
    </source>
</evidence>
<comment type="function">
    <text evidence="9">Involved in protein export. Participates in an early event of protein translocation.</text>
</comment>
<comment type="subcellular location">
    <subcellularLocation>
        <location evidence="9">Cell membrane</location>
        <topology evidence="9">Multi-pass membrane protein</topology>
    </subcellularLocation>
    <subcellularLocation>
        <location evidence="1">Membrane</location>
        <topology evidence="1">Multi-pass membrane protein</topology>
    </subcellularLocation>
</comment>
<keyword evidence="3 9" id="KW-0813">Transport</keyword>